<accession>A0AA92N425</accession>
<dbReference type="RefSeq" id="YP_010678114.1">
    <property type="nucleotide sequence ID" value="NC_071030.1"/>
</dbReference>
<dbReference type="EMBL" id="MZ005682">
    <property type="protein sequence ID" value="QXO14602.1"/>
    <property type="molecule type" value="Genomic_DNA"/>
</dbReference>
<protein>
    <submittedName>
        <fullName evidence="2">Uncharacterized protein</fullName>
    </submittedName>
</protein>
<evidence type="ECO:0000313" key="2">
    <source>
        <dbReference type="EMBL" id="QXO14602.1"/>
    </source>
</evidence>
<sequence length="37" mass="4018">MTDAVLFVLGVLAWALVLVGSVAAVAAVYWIDGRWRK</sequence>
<organism evidence="2 3">
    <name type="scientific">Arthrobacter phage Kaylissa</name>
    <dbReference type="NCBI Taxonomy" id="2835951"/>
    <lineage>
        <taxon>Viruses</taxon>
        <taxon>Duplodnaviria</taxon>
        <taxon>Heunggongvirae</taxon>
        <taxon>Uroviricota</taxon>
        <taxon>Caudoviricetes</taxon>
        <taxon>Casidaviridae</taxon>
        <taxon>Yangvirus</taxon>
        <taxon>Yangvirus kaylissa</taxon>
    </lineage>
</organism>
<evidence type="ECO:0000313" key="3">
    <source>
        <dbReference type="Proteomes" id="UP000828307"/>
    </source>
</evidence>
<keyword evidence="1" id="KW-1133">Transmembrane helix</keyword>
<dbReference type="Proteomes" id="UP000828307">
    <property type="component" value="Segment"/>
</dbReference>
<name>A0AA92N425_9CAUD</name>
<keyword evidence="3" id="KW-1185">Reference proteome</keyword>
<dbReference type="GeneID" id="77954504"/>
<feature type="transmembrane region" description="Helical" evidence="1">
    <location>
        <begin position="6"/>
        <end position="31"/>
    </location>
</feature>
<reference evidence="2 3" key="1">
    <citation type="submission" date="2021-04" db="EMBL/GenBank/DDBJ databases">
        <authorList>
            <person name="Kamruzzaman M.A."/>
            <person name="Dewar K."/>
            <person name="Aftab B."/>
            <person name="Banker N."/>
            <person name="Cha Y."/>
            <person name="Chothani M."/>
            <person name="Dar H."/>
            <person name="Gadula S."/>
            <person name="Gajera P."/>
            <person name="Hussain A.-R."/>
            <person name="Jawad W."/>
            <person name="Khalfan F."/>
            <person name="Lee Y.J."/>
            <person name="Multani H.K."/>
            <person name="Pallothu N."/>
            <person name="Pietraru A."/>
            <person name="Unan M."/>
            <person name="Vathappallil P.V."/>
            <person name="Zaman A.A."/>
            <person name="Holloway J.R."/>
            <person name="Gibb B.P."/>
            <person name="Furlong K.P."/>
            <person name="Rudner A.D."/>
            <person name="Beyer A.R."/>
            <person name="Chong R.A."/>
            <person name="Edgington N.P."/>
            <person name="Freise A.C."/>
            <person name="Garcia Costas A.M."/>
            <person name="Klyczek K.K."/>
            <person name="Swerdlow S.J."/>
            <person name="Garlena R.A."/>
            <person name="Russell D.A."/>
            <person name="Jacobs-Sera D."/>
            <person name="Hatfull G.F."/>
        </authorList>
    </citation>
    <scope>NUCLEOTIDE SEQUENCE [LARGE SCALE GENOMIC DNA]</scope>
</reference>
<evidence type="ECO:0000256" key="1">
    <source>
        <dbReference type="SAM" id="Phobius"/>
    </source>
</evidence>
<keyword evidence="1" id="KW-0472">Membrane</keyword>
<dbReference type="KEGG" id="vg:77954504"/>
<gene>
    <name evidence="2" type="primary">68</name>
    <name evidence="2" type="ORF">SEA_KAYLISSA_68</name>
</gene>
<keyword evidence="1" id="KW-0812">Transmembrane</keyword>
<proteinExistence type="predicted"/>